<dbReference type="InParanoid" id="A0A5Q0BNE7"/>
<reference evidence="1 2" key="1">
    <citation type="submission" date="2019-09" db="EMBL/GenBank/DDBJ databases">
        <title>Ecophysiology of the spiral-shaped methanotroph Methylospira mobilis as revealed by the complete genome sequence.</title>
        <authorList>
            <person name="Oshkin I.Y."/>
            <person name="Dedysh S.N."/>
            <person name="Miroshnikov K."/>
            <person name="Danilova O.V."/>
            <person name="Hakobyan A."/>
            <person name="Liesack W."/>
        </authorList>
    </citation>
    <scope>NUCLEOTIDE SEQUENCE [LARGE SCALE GENOMIC DNA]</scope>
    <source>
        <strain evidence="1 2">Shm1</strain>
    </source>
</reference>
<proteinExistence type="predicted"/>
<dbReference type="EMBL" id="CP044205">
    <property type="protein sequence ID" value="QFY43627.1"/>
    <property type="molecule type" value="Genomic_DNA"/>
</dbReference>
<accession>A0A5Q0BNE7</accession>
<name>A0A5Q0BNE7_9GAMM</name>
<dbReference type="KEGG" id="mmob:F6R98_14175"/>
<evidence type="ECO:0000313" key="1">
    <source>
        <dbReference type="EMBL" id="QFY43627.1"/>
    </source>
</evidence>
<dbReference type="RefSeq" id="WP_153249609.1">
    <property type="nucleotide sequence ID" value="NZ_CP044205.1"/>
</dbReference>
<protein>
    <submittedName>
        <fullName evidence="1">Uncharacterized protein</fullName>
    </submittedName>
</protein>
<organism evidence="1 2">
    <name type="scientific">Candidatus Methylospira mobilis</name>
    <dbReference type="NCBI Taxonomy" id="1808979"/>
    <lineage>
        <taxon>Bacteria</taxon>
        <taxon>Pseudomonadati</taxon>
        <taxon>Pseudomonadota</taxon>
        <taxon>Gammaproteobacteria</taxon>
        <taxon>Methylococcales</taxon>
        <taxon>Methylococcaceae</taxon>
        <taxon>Candidatus Methylospira</taxon>
    </lineage>
</organism>
<keyword evidence="2" id="KW-1185">Reference proteome</keyword>
<evidence type="ECO:0000313" key="2">
    <source>
        <dbReference type="Proteomes" id="UP000325755"/>
    </source>
</evidence>
<gene>
    <name evidence="1" type="ORF">F6R98_14175</name>
</gene>
<dbReference type="Proteomes" id="UP000325755">
    <property type="component" value="Chromosome"/>
</dbReference>
<dbReference type="OrthoDB" id="2086912at2"/>
<sequence>MRLKITNIRDQGDLDKERIVMKVESAGNVGEFLLIQSAHLNNAVTNDVYHTYWFPDKSVNVGDFVVLYTKVGKNSEKPFKDVKSHFFYWGKTKTIWDRDDCAAVLMHAPEWESFKTE</sequence>
<dbReference type="AlphaFoldDB" id="A0A5Q0BNE7"/>